<evidence type="ECO:0000256" key="7">
    <source>
        <dbReference type="ARBA" id="ARBA00022692"/>
    </source>
</evidence>
<evidence type="ECO:0000256" key="6">
    <source>
        <dbReference type="ARBA" id="ARBA00022679"/>
    </source>
</evidence>
<dbReference type="InterPro" id="IPR056793">
    <property type="entry name" value="HSNSD_N"/>
</dbReference>
<evidence type="ECO:0000256" key="12">
    <source>
        <dbReference type="ARBA" id="ARBA00023136"/>
    </source>
</evidence>
<evidence type="ECO:0000256" key="4">
    <source>
        <dbReference type="ARBA" id="ARBA00010420"/>
    </source>
</evidence>
<keyword evidence="9" id="KW-0735">Signal-anchor</keyword>
<dbReference type="UniPathway" id="UPA00756"/>
<feature type="non-terminal residue" evidence="22">
    <location>
        <position position="873"/>
    </location>
</feature>
<dbReference type="GO" id="GO:0015012">
    <property type="term" value="P:heparan sulfate proteoglycan biosynthetic process"/>
    <property type="evidence" value="ECO:0007669"/>
    <property type="project" value="UniProtKB-UniPathway"/>
</dbReference>
<evidence type="ECO:0000256" key="5">
    <source>
        <dbReference type="ARBA" id="ARBA00012979"/>
    </source>
</evidence>
<dbReference type="InterPro" id="IPR027417">
    <property type="entry name" value="P-loop_NTPase"/>
</dbReference>
<keyword evidence="14" id="KW-0325">Glycoprotein</keyword>
<accession>A0A7K9E731</accession>
<evidence type="ECO:0000256" key="9">
    <source>
        <dbReference type="ARBA" id="ARBA00022968"/>
    </source>
</evidence>
<gene>
    <name evidence="22" type="primary">Ndst4</name>
    <name evidence="22" type="ORF">BARMAR_R04554</name>
</gene>
<feature type="binding site" evidence="17">
    <location>
        <position position="808"/>
    </location>
    <ligand>
        <name>3'-phosphoadenylyl sulfate</name>
        <dbReference type="ChEBI" id="CHEBI:58339"/>
    </ligand>
</feature>
<comment type="pathway">
    <text evidence="3">Glycan metabolism; heparan sulfate biosynthesis.</text>
</comment>
<dbReference type="EC" id="2.8.2.8" evidence="5"/>
<evidence type="ECO:0000256" key="16">
    <source>
        <dbReference type="PIRSR" id="PIRSR637359-1"/>
    </source>
</evidence>
<dbReference type="OrthoDB" id="8958249at2759"/>
<dbReference type="EMBL" id="VWZK01008083">
    <property type="protein sequence ID" value="NXG72480.1"/>
    <property type="molecule type" value="Genomic_DNA"/>
</dbReference>
<comment type="similarity">
    <text evidence="4">Belongs to the sulfotransferase 1 family. NDST subfamily.</text>
</comment>
<feature type="non-terminal residue" evidence="22">
    <location>
        <position position="1"/>
    </location>
</feature>
<evidence type="ECO:0000259" key="19">
    <source>
        <dbReference type="Pfam" id="PF00685"/>
    </source>
</evidence>
<keyword evidence="15" id="KW-0511">Multifunctional enzyme</keyword>
<evidence type="ECO:0000256" key="15">
    <source>
        <dbReference type="ARBA" id="ARBA00023268"/>
    </source>
</evidence>
<feature type="disulfide bond" evidence="18">
    <location>
        <begin position="809"/>
        <end position="819"/>
    </location>
</feature>
<dbReference type="SUPFAM" id="SSF52540">
    <property type="entry name" value="P-loop containing nucleoside triphosphate hydrolases"/>
    <property type="match status" value="1"/>
</dbReference>
<dbReference type="Pfam" id="PF25119">
    <property type="entry name" value="HSNSD_N"/>
    <property type="match status" value="1"/>
</dbReference>
<dbReference type="InterPro" id="IPR037359">
    <property type="entry name" value="NST/OST"/>
</dbReference>
<keyword evidence="10" id="KW-1133">Transmembrane helix</keyword>
<keyword evidence="13 18" id="KW-1015">Disulfide bond</keyword>
<keyword evidence="6 22" id="KW-0808">Transferase</keyword>
<feature type="binding site" evidence="17">
    <location>
        <begin position="824"/>
        <end position="828"/>
    </location>
    <ligand>
        <name>3'-phosphoadenylyl sulfate</name>
        <dbReference type="ChEBI" id="CHEBI:58339"/>
    </ligand>
</feature>
<name>A0A7K9E731_BARMA</name>
<feature type="domain" description="Heparan sulphate-N-deacetylase deacetylase" evidence="20">
    <location>
        <begin position="302"/>
        <end position="506"/>
    </location>
</feature>
<keyword evidence="12" id="KW-0472">Membrane</keyword>
<feature type="domain" description="Sulfotransferase" evidence="19">
    <location>
        <begin position="596"/>
        <end position="845"/>
    </location>
</feature>
<reference evidence="22 23" key="1">
    <citation type="submission" date="2019-09" db="EMBL/GenBank/DDBJ databases">
        <title>Bird 10,000 Genomes (B10K) Project - Family phase.</title>
        <authorList>
            <person name="Zhang G."/>
        </authorList>
    </citation>
    <scope>NUCLEOTIDE SEQUENCE [LARGE SCALE GENOMIC DNA]</scope>
    <source>
        <strain evidence="22">B10K-DU-001-21</strain>
        <tissue evidence="22">Muscle</tissue>
    </source>
</reference>
<protein>
    <recommendedName>
        <fullName evidence="5">[heparan sulfate]-glucosamine N-sulfotransferase</fullName>
        <ecNumber evidence="5">2.8.2.8</ecNumber>
    </recommendedName>
</protein>
<dbReference type="InterPro" id="IPR021930">
    <property type="entry name" value="Heparan_SO4_deacetylase_dom"/>
</dbReference>
<dbReference type="Pfam" id="PF00685">
    <property type="entry name" value="Sulfotransfer_1"/>
    <property type="match status" value="1"/>
</dbReference>
<dbReference type="FunFam" id="3.40.50.300:FF:000176">
    <property type="entry name" value="bifunctional heparan sulfate N-deacetylase/N-sulfotransferase 1"/>
    <property type="match status" value="1"/>
</dbReference>
<dbReference type="PANTHER" id="PTHR10605:SF45">
    <property type="entry name" value="BIFUNCTIONAL HEPARAN SULFATE N-DEACETYLASE_N-SULFOTRANSFERASE 4"/>
    <property type="match status" value="1"/>
</dbReference>
<dbReference type="Proteomes" id="UP000578343">
    <property type="component" value="Unassembled WGS sequence"/>
</dbReference>
<evidence type="ECO:0000256" key="1">
    <source>
        <dbReference type="ARBA" id="ARBA00004323"/>
    </source>
</evidence>
<evidence type="ECO:0000256" key="13">
    <source>
        <dbReference type="ARBA" id="ARBA00023157"/>
    </source>
</evidence>
<dbReference type="PANTHER" id="PTHR10605">
    <property type="entry name" value="HEPARAN SULFATE SULFOTRANSFERASE"/>
    <property type="match status" value="1"/>
</dbReference>
<dbReference type="GO" id="GO:0030210">
    <property type="term" value="P:heparin proteoglycan biosynthetic process"/>
    <property type="evidence" value="ECO:0007669"/>
    <property type="project" value="UniProtKB-UniPathway"/>
</dbReference>
<organism evidence="22 23">
    <name type="scientific">Baryphthengus martii</name>
    <name type="common">Rufous motmot</name>
    <dbReference type="NCBI Taxonomy" id="176943"/>
    <lineage>
        <taxon>Eukaryota</taxon>
        <taxon>Metazoa</taxon>
        <taxon>Chordata</taxon>
        <taxon>Craniata</taxon>
        <taxon>Vertebrata</taxon>
        <taxon>Euteleostomi</taxon>
        <taxon>Archelosauria</taxon>
        <taxon>Archosauria</taxon>
        <taxon>Dinosauria</taxon>
        <taxon>Saurischia</taxon>
        <taxon>Theropoda</taxon>
        <taxon>Coelurosauria</taxon>
        <taxon>Aves</taxon>
        <taxon>Neognathae</taxon>
        <taxon>Neoaves</taxon>
        <taxon>Telluraves</taxon>
        <taxon>Coraciimorphae</taxon>
        <taxon>Coraciiformes</taxon>
        <taxon>Momotidae</taxon>
        <taxon>Baryphthengus</taxon>
    </lineage>
</organism>
<keyword evidence="8" id="KW-0378">Hydrolase</keyword>
<dbReference type="InterPro" id="IPR000863">
    <property type="entry name" value="Sulfotransferase_dom"/>
</dbReference>
<evidence type="ECO:0000256" key="14">
    <source>
        <dbReference type="ARBA" id="ARBA00023180"/>
    </source>
</evidence>
<dbReference type="AlphaFoldDB" id="A0A7K9E731"/>
<keyword evidence="7" id="KW-0812">Transmembrane</keyword>
<evidence type="ECO:0000256" key="2">
    <source>
        <dbReference type="ARBA" id="ARBA00004841"/>
    </source>
</evidence>
<dbReference type="GO" id="GO:0016787">
    <property type="term" value="F:hydrolase activity"/>
    <property type="evidence" value="ECO:0007669"/>
    <property type="project" value="UniProtKB-KW"/>
</dbReference>
<feature type="active site" description="For sulfotransferase activity" evidence="16">
    <location>
        <position position="605"/>
    </location>
</feature>
<keyword evidence="11" id="KW-0333">Golgi apparatus</keyword>
<feature type="domain" description="Heparan sulfate-N-deacetylase N-terminal" evidence="21">
    <location>
        <begin position="76"/>
        <end position="292"/>
    </location>
</feature>
<feature type="binding site" evidence="17">
    <location>
        <position position="703"/>
    </location>
    <ligand>
        <name>3'-phosphoadenylyl sulfate</name>
        <dbReference type="ChEBI" id="CHEBI:58339"/>
    </ligand>
</feature>
<comment type="pathway">
    <text evidence="2">Glycan metabolism; heparin biosynthesis.</text>
</comment>
<comment type="subcellular location">
    <subcellularLocation>
        <location evidence="1">Golgi apparatus membrane</location>
        <topology evidence="1">Single-pass type II membrane protein</topology>
    </subcellularLocation>
</comment>
<evidence type="ECO:0000313" key="22">
    <source>
        <dbReference type="EMBL" id="NXG72480.1"/>
    </source>
</evidence>
<comment type="caution">
    <text evidence="22">The sequence shown here is derived from an EMBL/GenBank/DDBJ whole genome shotgun (WGS) entry which is preliminary data.</text>
</comment>
<proteinExistence type="inferred from homology"/>
<dbReference type="GO" id="GO:0015016">
    <property type="term" value="F:heparan sulfate N-sulfotransferase activity"/>
    <property type="evidence" value="ECO:0007669"/>
    <property type="project" value="UniProtKB-EC"/>
</dbReference>
<evidence type="ECO:0000259" key="20">
    <source>
        <dbReference type="Pfam" id="PF12062"/>
    </source>
</evidence>
<dbReference type="GO" id="GO:0019213">
    <property type="term" value="F:deacetylase activity"/>
    <property type="evidence" value="ECO:0007669"/>
    <property type="project" value="UniProtKB-ARBA"/>
</dbReference>
<dbReference type="Pfam" id="PF12062">
    <property type="entry name" value="HSNSD-CE"/>
    <property type="match status" value="1"/>
</dbReference>
<dbReference type="GO" id="GO:0000139">
    <property type="term" value="C:Golgi membrane"/>
    <property type="evidence" value="ECO:0007669"/>
    <property type="project" value="UniProtKB-SubCell"/>
</dbReference>
<evidence type="ECO:0000256" key="17">
    <source>
        <dbReference type="PIRSR" id="PIRSR637359-2"/>
    </source>
</evidence>
<dbReference type="Gene3D" id="3.40.50.300">
    <property type="entry name" value="P-loop containing nucleotide triphosphate hydrolases"/>
    <property type="match status" value="1"/>
</dbReference>
<evidence type="ECO:0000256" key="18">
    <source>
        <dbReference type="PIRSR" id="PIRSR637359-3"/>
    </source>
</evidence>
<evidence type="ECO:0000256" key="11">
    <source>
        <dbReference type="ARBA" id="ARBA00023034"/>
    </source>
</evidence>
<dbReference type="UniPathway" id="UPA00862"/>
<evidence type="ECO:0000256" key="10">
    <source>
        <dbReference type="ARBA" id="ARBA00022989"/>
    </source>
</evidence>
<evidence type="ECO:0000256" key="3">
    <source>
        <dbReference type="ARBA" id="ARBA00005093"/>
    </source>
</evidence>
<evidence type="ECO:0000256" key="8">
    <source>
        <dbReference type="ARBA" id="ARBA00022801"/>
    </source>
</evidence>
<keyword evidence="23" id="KW-1185">Reference proteome</keyword>
<evidence type="ECO:0000259" key="21">
    <source>
        <dbReference type="Pfam" id="PF25119"/>
    </source>
</evidence>
<sequence length="873" mass="100347">MNLIVRLHRSFRTLVILLATFCLASIVISAYYLYTGYKQETALVEATGEAKCEDAKLLPYRSVELKTAKPIDPSKTDPTVLLFVESQYSQLGQDIIAVLESSRFQYHMVIAPAKGDIPPLTDNGRGKYTIVIYENILKYVSMDSWNRELLEKYCVEYSVSIIGFHKANENSSPSTSLKGLPLYLYNNVALKDCVVNPQSPLLRITKAPRVEKGPLPGEDWTVFQFNHSTYQPVLLTELQTSRPLPAALPKAALYATVIQDLGLHDGIQRVLFGNNLTFWLHKLIFIDAISFLSGKRLTLSLDRYILVDIDDIFVGKEGTRMNVNDVKALLETQNLLRTQVANFTFNLGFSGKFYHTGTEEEDEGDDLLLRSVDEFWWFPHMWSHMQPHLFHNESSLVEQMILNKEFAIEHGIPTGMGYAVAPHHSGVYPVHIQLYEAWKKVWHIRVTSTEEYPHLKPARYRRGFIHNGIMVLPRQTCGLFTHTIFYKEYPGGPQELDKSIRGGELFLTILLNPISIFMTHLSNYGNDRLGLYTFANLASFVKSSTNLKLQTLPPVQLAQKYFELFPEQTDPLWQNPCDDKRHRDIWSRDKTCDHLPKFLVIGPQKTGTTALYLFLLMHPSIISNLPSPKTFEEVQFFNGNNYHKGIDWYMDFFPTPSNITTDLLFEKSANYFHSEEAPKRAASLIPKAKIITILIDPSDRAYSWYQHQRSHEDPTALKFNFYEVITSNHWAPSEIRTLQKRCLTPGWYAVHIERWLSHYPASQLLIIDGQQLRSDPATVMDEVQKFLGVSPHYNYSEALTFDPQKGFWCQLLEGGKTKCLGKSKGRKYPPMDQESRAFLSSYYRDHNVELSKLLHRLGQPLPSWLRQELQKVR</sequence>
<evidence type="ECO:0000313" key="23">
    <source>
        <dbReference type="Proteomes" id="UP000578343"/>
    </source>
</evidence>